<evidence type="ECO:0000313" key="2">
    <source>
        <dbReference type="Proteomes" id="UP000185696"/>
    </source>
</evidence>
<organism evidence="1 2">
    <name type="scientific">Actinophytocola xinjiangensis</name>
    <dbReference type="NCBI Taxonomy" id="485602"/>
    <lineage>
        <taxon>Bacteria</taxon>
        <taxon>Bacillati</taxon>
        <taxon>Actinomycetota</taxon>
        <taxon>Actinomycetes</taxon>
        <taxon>Pseudonocardiales</taxon>
        <taxon>Pseudonocardiaceae</taxon>
    </lineage>
</organism>
<gene>
    <name evidence="1" type="ORF">BLA60_27765</name>
</gene>
<keyword evidence="2" id="KW-1185">Reference proteome</keyword>
<dbReference type="OrthoDB" id="8481085at2"/>
<proteinExistence type="predicted"/>
<accession>A0A7Z0WHL8</accession>
<protein>
    <submittedName>
        <fullName evidence="1">Uncharacterized protein</fullName>
    </submittedName>
</protein>
<reference evidence="1 2" key="1">
    <citation type="submission" date="2016-12" db="EMBL/GenBank/DDBJ databases">
        <title>The draft genome sequence of Actinophytocola xinjiangensis.</title>
        <authorList>
            <person name="Wang W."/>
            <person name="Yuan L."/>
        </authorList>
    </citation>
    <scope>NUCLEOTIDE SEQUENCE [LARGE SCALE GENOMIC DNA]</scope>
    <source>
        <strain evidence="1 2">CGMCC 4.4663</strain>
    </source>
</reference>
<dbReference type="EMBL" id="MSIF01000016">
    <property type="protein sequence ID" value="OLF07369.1"/>
    <property type="molecule type" value="Genomic_DNA"/>
</dbReference>
<dbReference type="Proteomes" id="UP000185696">
    <property type="component" value="Unassembled WGS sequence"/>
</dbReference>
<dbReference type="AlphaFoldDB" id="A0A7Z0WHL8"/>
<name>A0A7Z0WHL8_9PSEU</name>
<dbReference type="RefSeq" id="WP_075135961.1">
    <property type="nucleotide sequence ID" value="NZ_MSIF01000016.1"/>
</dbReference>
<comment type="caution">
    <text evidence="1">The sequence shown here is derived from an EMBL/GenBank/DDBJ whole genome shotgun (WGS) entry which is preliminary data.</text>
</comment>
<sequence length="287" mass="31981">MSTKLMLEYHALIADLGYPRAAAIVPAMVEASDGFYPRAEDLGPVWYGYPPAMIPYRSNDSGWSYDGLWMHWFVPRSPVFVTTSREDGDLASETCRTEDQLVARTIVDAIVGNDGIDDTISTIATRLGVGTDDLRRFDEHTIQHGDDPDMLGELREFQNEIPRELVLAKDQHDNAAAVYDGQFPLGGPRPHTCLFEYGPDDLTGLDEVPPWLDRESDKQAVFEEHLGAGDLGTAWLALNSTGWTPGQATWALNALMRHAPQNPTFHRVAQTWIDQAQRSGDDPLHTY</sequence>
<evidence type="ECO:0000313" key="1">
    <source>
        <dbReference type="EMBL" id="OLF07369.1"/>
    </source>
</evidence>